<dbReference type="InterPro" id="IPR024134">
    <property type="entry name" value="SOD_Cu/Zn_/chaperone"/>
</dbReference>
<dbReference type="InterPro" id="IPR001424">
    <property type="entry name" value="SOD_Cu_Zn_dom"/>
</dbReference>
<evidence type="ECO:0000256" key="1">
    <source>
        <dbReference type="ARBA" id="ARBA00010457"/>
    </source>
</evidence>
<evidence type="ECO:0000256" key="2">
    <source>
        <dbReference type="RuleBase" id="RU000393"/>
    </source>
</evidence>
<dbReference type="AlphaFoldDB" id="A0A921DZE5"/>
<gene>
    <name evidence="5" type="ORF">K8W01_01320</name>
</gene>
<keyword evidence="2" id="KW-0479">Metal-binding</keyword>
<comment type="function">
    <text evidence="2">Destroys radicals which are normally produced within the cells and which are toxic to biological systems.</text>
</comment>
<comment type="caution">
    <text evidence="5">The sequence shown here is derived from an EMBL/GenBank/DDBJ whole genome shotgun (WGS) entry which is preliminary data.</text>
</comment>
<dbReference type="SUPFAM" id="SSF49329">
    <property type="entry name" value="Cu,Zn superoxide dismutase-like"/>
    <property type="match status" value="1"/>
</dbReference>
<comment type="cofactor">
    <cofactor evidence="2">
        <name>Zn(2+)</name>
        <dbReference type="ChEBI" id="CHEBI:29105"/>
    </cofactor>
    <text evidence="2">Binds 1 zinc ion per subunit.</text>
</comment>
<reference evidence="5" key="1">
    <citation type="journal article" date="2021" name="PeerJ">
        <title>Extensive microbial diversity within the chicken gut microbiome revealed by metagenomics and culture.</title>
        <authorList>
            <person name="Gilroy R."/>
            <person name="Ravi A."/>
            <person name="Getino M."/>
            <person name="Pursley I."/>
            <person name="Horton D.L."/>
            <person name="Alikhan N.F."/>
            <person name="Baker D."/>
            <person name="Gharbi K."/>
            <person name="Hall N."/>
            <person name="Watson M."/>
            <person name="Adriaenssens E.M."/>
            <person name="Foster-Nyarko E."/>
            <person name="Jarju S."/>
            <person name="Secka A."/>
            <person name="Antonio M."/>
            <person name="Oren A."/>
            <person name="Chaudhuri R.R."/>
            <person name="La Ragione R."/>
            <person name="Hildebrand F."/>
            <person name="Pallen M.J."/>
        </authorList>
    </citation>
    <scope>NUCLEOTIDE SEQUENCE</scope>
    <source>
        <strain evidence="5">316</strain>
    </source>
</reference>
<dbReference type="PANTHER" id="PTHR10003">
    <property type="entry name" value="SUPEROXIDE DISMUTASE CU-ZN -RELATED"/>
    <property type="match status" value="1"/>
</dbReference>
<accession>A0A921DZE5</accession>
<dbReference type="PROSITE" id="PS00332">
    <property type="entry name" value="SOD_CU_ZN_2"/>
    <property type="match status" value="1"/>
</dbReference>
<evidence type="ECO:0000313" key="5">
    <source>
        <dbReference type="EMBL" id="HJE22287.1"/>
    </source>
</evidence>
<protein>
    <recommendedName>
        <fullName evidence="2">Superoxide dismutase [Cu-Zn]</fullName>
        <ecNumber evidence="2">1.15.1.1</ecNumber>
    </recommendedName>
</protein>
<dbReference type="GO" id="GO:0004784">
    <property type="term" value="F:superoxide dismutase activity"/>
    <property type="evidence" value="ECO:0007669"/>
    <property type="project" value="UniProtKB-EC"/>
</dbReference>
<evidence type="ECO:0000313" key="6">
    <source>
        <dbReference type="Proteomes" id="UP000742631"/>
    </source>
</evidence>
<name>A0A921DZE5_9HYPH</name>
<comment type="similarity">
    <text evidence="1 2">Belongs to the Cu-Zn superoxide dismutase family.</text>
</comment>
<organism evidence="5 6">
    <name type="scientific">Methylorubrum populi</name>
    <dbReference type="NCBI Taxonomy" id="223967"/>
    <lineage>
        <taxon>Bacteria</taxon>
        <taxon>Pseudomonadati</taxon>
        <taxon>Pseudomonadota</taxon>
        <taxon>Alphaproteobacteria</taxon>
        <taxon>Hyphomicrobiales</taxon>
        <taxon>Methylobacteriaceae</taxon>
        <taxon>Methylorubrum</taxon>
    </lineage>
</organism>
<keyword evidence="2" id="KW-0186">Copper</keyword>
<feature type="region of interest" description="Disordered" evidence="3">
    <location>
        <begin position="45"/>
        <end position="76"/>
    </location>
</feature>
<proteinExistence type="inferred from homology"/>
<dbReference type="Gene3D" id="2.60.40.200">
    <property type="entry name" value="Superoxide dismutase, copper/zinc binding domain"/>
    <property type="match status" value="1"/>
</dbReference>
<dbReference type="GO" id="GO:0005507">
    <property type="term" value="F:copper ion binding"/>
    <property type="evidence" value="ECO:0007669"/>
    <property type="project" value="InterPro"/>
</dbReference>
<feature type="domain" description="Superoxide dismutase copper/zinc binding" evidence="4">
    <location>
        <begin position="84"/>
        <end position="215"/>
    </location>
</feature>
<dbReference type="Proteomes" id="UP000742631">
    <property type="component" value="Unassembled WGS sequence"/>
</dbReference>
<dbReference type="PROSITE" id="PS00087">
    <property type="entry name" value="SOD_CU_ZN_1"/>
    <property type="match status" value="1"/>
</dbReference>
<evidence type="ECO:0000259" key="4">
    <source>
        <dbReference type="Pfam" id="PF00080"/>
    </source>
</evidence>
<feature type="region of interest" description="Disordered" evidence="3">
    <location>
        <begin position="130"/>
        <end position="150"/>
    </location>
</feature>
<keyword evidence="2" id="KW-0862">Zinc</keyword>
<reference evidence="5" key="2">
    <citation type="submission" date="2021-09" db="EMBL/GenBank/DDBJ databases">
        <authorList>
            <person name="Gilroy R."/>
        </authorList>
    </citation>
    <scope>NUCLEOTIDE SEQUENCE</scope>
    <source>
        <strain evidence="5">316</strain>
    </source>
</reference>
<sequence length="216" mass="22167">MRGATTPAIRRLPLVRSLDRALGRSPGLPLAATLLGLLAGPALAQDAGKDPGKEPAAPPAKTDAASAPQTYESTITNSKGETIGKIMIRDGANSLVMRLAIQAGGLPPGWHGIHFHAVGDCSDTEKFEKSKAHVNHDQSKHGLLNPDGPDEGDLPNVYANADGSVNAEVSSETPLTGEGGLRDGDGSALIIHANEDDHTSQPIGGAGSRIACAVIK</sequence>
<dbReference type="EMBL" id="DYYG01000006">
    <property type="protein sequence ID" value="HJE22287.1"/>
    <property type="molecule type" value="Genomic_DNA"/>
</dbReference>
<comment type="cofactor">
    <cofactor evidence="2">
        <name>Cu cation</name>
        <dbReference type="ChEBI" id="CHEBI:23378"/>
    </cofactor>
    <text evidence="2">Binds 1 copper ion per subunit.</text>
</comment>
<dbReference type="Pfam" id="PF00080">
    <property type="entry name" value="Sod_Cu"/>
    <property type="match status" value="1"/>
</dbReference>
<keyword evidence="2" id="KW-0560">Oxidoreductase</keyword>
<feature type="compositionally biased region" description="Basic and acidic residues" evidence="3">
    <location>
        <begin position="130"/>
        <end position="140"/>
    </location>
</feature>
<dbReference type="EC" id="1.15.1.1" evidence="2"/>
<comment type="catalytic activity">
    <reaction evidence="2">
        <text>2 superoxide + 2 H(+) = H2O2 + O2</text>
        <dbReference type="Rhea" id="RHEA:20696"/>
        <dbReference type="ChEBI" id="CHEBI:15378"/>
        <dbReference type="ChEBI" id="CHEBI:15379"/>
        <dbReference type="ChEBI" id="CHEBI:16240"/>
        <dbReference type="ChEBI" id="CHEBI:18421"/>
        <dbReference type="EC" id="1.15.1.1"/>
    </reaction>
</comment>
<dbReference type="InterPro" id="IPR018152">
    <property type="entry name" value="SOD_Cu/Zn_BS"/>
</dbReference>
<evidence type="ECO:0000256" key="3">
    <source>
        <dbReference type="SAM" id="MobiDB-lite"/>
    </source>
</evidence>
<feature type="compositionally biased region" description="Low complexity" evidence="3">
    <location>
        <begin position="59"/>
        <end position="68"/>
    </location>
</feature>
<dbReference type="InterPro" id="IPR036423">
    <property type="entry name" value="SOD-like_Cu/Zn_dom_sf"/>
</dbReference>